<evidence type="ECO:0000313" key="1">
    <source>
        <dbReference type="EMBL" id="NMG42273.1"/>
    </source>
</evidence>
<organism evidence="1 2">
    <name type="scientific">Aromatoleum toluvorans</name>
    <dbReference type="NCBI Taxonomy" id="92002"/>
    <lineage>
        <taxon>Bacteria</taxon>
        <taxon>Pseudomonadati</taxon>
        <taxon>Pseudomonadota</taxon>
        <taxon>Betaproteobacteria</taxon>
        <taxon>Rhodocyclales</taxon>
        <taxon>Rhodocyclaceae</taxon>
        <taxon>Aromatoleum</taxon>
    </lineage>
</organism>
<sequence>MELEYVFSYSASVIDLQHVGGPFGKRRIARCGAGIINGPKLNGEVLEGAYDWILDGPDGWGRIDVRAQFRTHDGCVIYAQYLGVLEYNEKYSAASREGGETAFEDIYFRSTPRFETDDPRYIWLTQSVFVGRGRILPGHTVCWEIYRVT</sequence>
<dbReference type="PANTHER" id="PTHR37315:SF1">
    <property type="entry name" value="UPF0311 PROTEIN BLR7842"/>
    <property type="match status" value="1"/>
</dbReference>
<proteinExistence type="predicted"/>
<gene>
    <name evidence="1" type="ORF">GPA22_00775</name>
</gene>
<evidence type="ECO:0000313" key="2">
    <source>
        <dbReference type="Proteomes" id="UP000623795"/>
    </source>
</evidence>
<comment type="caution">
    <text evidence="1">The sequence shown here is derived from an EMBL/GenBank/DDBJ whole genome shotgun (WGS) entry which is preliminary data.</text>
</comment>
<reference evidence="1 2" key="1">
    <citation type="submission" date="2019-12" db="EMBL/GenBank/DDBJ databases">
        <title>Comparative genomics gives insights into the taxonomy of the Azoarcus-Aromatoleum group and reveals separate origins of nif in the plant-associated Azoarcus and non-plant-associated Aromatoleum sub-groups.</title>
        <authorList>
            <person name="Lafos M."/>
            <person name="Maluk M."/>
            <person name="Batista M."/>
            <person name="Junghare M."/>
            <person name="Carmona M."/>
            <person name="Faoro H."/>
            <person name="Cruz L.M."/>
            <person name="Battistoni F."/>
            <person name="De Souza E."/>
            <person name="Pedrosa F."/>
            <person name="Chen W.-M."/>
            <person name="Poole P.S."/>
            <person name="Dixon R.A."/>
            <person name="James E.K."/>
        </authorList>
    </citation>
    <scope>NUCLEOTIDE SEQUENCE [LARGE SCALE GENOMIC DNA]</scope>
    <source>
        <strain evidence="1 2">Td21</strain>
    </source>
</reference>
<dbReference type="Gene3D" id="2.40.160.20">
    <property type="match status" value="1"/>
</dbReference>
<dbReference type="Proteomes" id="UP000623795">
    <property type="component" value="Unassembled WGS sequence"/>
</dbReference>
<dbReference type="PANTHER" id="PTHR37315">
    <property type="entry name" value="UPF0311 PROTEIN BLR7842"/>
    <property type="match status" value="1"/>
</dbReference>
<dbReference type="EMBL" id="WTVN01000001">
    <property type="protein sequence ID" value="NMG42273.1"/>
    <property type="molecule type" value="Genomic_DNA"/>
</dbReference>
<accession>A0ABX1PS45</accession>
<keyword evidence="2" id="KW-1185">Reference proteome</keyword>
<name>A0ABX1PS45_9RHOO</name>
<protein>
    <submittedName>
        <fullName evidence="1">DUF3237 family protein</fullName>
    </submittedName>
</protein>
<dbReference type="InterPro" id="IPR020915">
    <property type="entry name" value="UPF0311"/>
</dbReference>
<dbReference type="RefSeq" id="WP_169254187.1">
    <property type="nucleotide sequence ID" value="NZ_WTVN01000001.1"/>
</dbReference>
<dbReference type="Pfam" id="PF11578">
    <property type="entry name" value="DUF3237"/>
    <property type="match status" value="1"/>
</dbReference>